<dbReference type="Gene3D" id="3.40.190.170">
    <property type="entry name" value="Bacterial extracellular solute-binding protein, family 7"/>
    <property type="match status" value="1"/>
</dbReference>
<evidence type="ECO:0000256" key="4">
    <source>
        <dbReference type="ARBA" id="ARBA00022729"/>
    </source>
</evidence>
<evidence type="ECO:0000256" key="1">
    <source>
        <dbReference type="ARBA" id="ARBA00004418"/>
    </source>
</evidence>
<keyword evidence="8" id="KW-1185">Reference proteome</keyword>
<evidence type="ECO:0000313" key="7">
    <source>
        <dbReference type="EMBL" id="OWJ77845.1"/>
    </source>
</evidence>
<comment type="subcellular location">
    <subcellularLocation>
        <location evidence="1">Periplasm</location>
    </subcellularLocation>
</comment>
<reference evidence="7 8" key="1">
    <citation type="submission" date="2016-12" db="EMBL/GenBank/DDBJ databases">
        <title>Comparison of Traditional DNA-DNA Hybridization with In Silico Genomic Analysis.</title>
        <authorList>
            <person name="Nicholson A.C."/>
            <person name="Humrighouse B.W."/>
            <person name="Graziano J."/>
            <person name="Lasker B."/>
            <person name="Whitney A.M."/>
            <person name="Mcquiston J.R."/>
        </authorList>
    </citation>
    <scope>NUCLEOTIDE SEQUENCE [LARGE SCALE GENOMIC DNA]</scope>
    <source>
        <strain evidence="7 8">H2240</strain>
    </source>
</reference>
<evidence type="ECO:0000313" key="8">
    <source>
        <dbReference type="Proteomes" id="UP000196878"/>
    </source>
</evidence>
<dbReference type="PANTHER" id="PTHR33376:SF7">
    <property type="entry name" value="C4-DICARBOXYLATE-BINDING PROTEIN DCTB"/>
    <property type="match status" value="1"/>
</dbReference>
<dbReference type="PANTHER" id="PTHR33376">
    <property type="match status" value="1"/>
</dbReference>
<comment type="similarity">
    <text evidence="2">Belongs to the bacterial solute-binding protein 7 family.</text>
</comment>
<dbReference type="GO" id="GO:0042597">
    <property type="term" value="C:periplasmic space"/>
    <property type="evidence" value="ECO:0007669"/>
    <property type="project" value="UniProtKB-SubCell"/>
</dbReference>
<comment type="caution">
    <text evidence="7">The sequence shown here is derived from an EMBL/GenBank/DDBJ whole genome shotgun (WGS) entry which is preliminary data.</text>
</comment>
<protein>
    <submittedName>
        <fullName evidence="7">Uncharacterized protein</fullName>
    </submittedName>
</protein>
<keyword evidence="4" id="KW-0732">Signal</keyword>
<dbReference type="EMBL" id="NIPW01000015">
    <property type="protein sequence ID" value="OWJ77845.1"/>
    <property type="molecule type" value="Genomic_DNA"/>
</dbReference>
<dbReference type="InterPro" id="IPR018389">
    <property type="entry name" value="DctP_fam"/>
</dbReference>
<dbReference type="OrthoDB" id="8673861at2"/>
<evidence type="ECO:0000256" key="6">
    <source>
        <dbReference type="SAM" id="MobiDB-lite"/>
    </source>
</evidence>
<organism evidence="7 8">
    <name type="scientific">Haematobacter genomosp. 1</name>
    <dbReference type="NCBI Taxonomy" id="366618"/>
    <lineage>
        <taxon>Bacteria</taxon>
        <taxon>Pseudomonadati</taxon>
        <taxon>Pseudomonadota</taxon>
        <taxon>Alphaproteobacteria</taxon>
        <taxon>Rhodobacterales</taxon>
        <taxon>Paracoccaceae</taxon>
        <taxon>Haematobacter</taxon>
    </lineage>
</organism>
<evidence type="ECO:0000256" key="5">
    <source>
        <dbReference type="ARBA" id="ARBA00022764"/>
    </source>
</evidence>
<keyword evidence="5" id="KW-0574">Periplasm</keyword>
<keyword evidence="3" id="KW-0813">Transport</keyword>
<dbReference type="AlphaFoldDB" id="A0A212AB85"/>
<proteinExistence type="inferred from homology"/>
<feature type="region of interest" description="Disordered" evidence="6">
    <location>
        <begin position="135"/>
        <end position="171"/>
    </location>
</feature>
<dbReference type="GO" id="GO:0055085">
    <property type="term" value="P:transmembrane transport"/>
    <property type="evidence" value="ECO:0007669"/>
    <property type="project" value="InterPro"/>
</dbReference>
<gene>
    <name evidence="7" type="ORF">CDV49_09970</name>
</gene>
<accession>A0A212AB85</accession>
<evidence type="ECO:0000256" key="2">
    <source>
        <dbReference type="ARBA" id="ARBA00009023"/>
    </source>
</evidence>
<name>A0A212AB85_9RHOB</name>
<dbReference type="InterPro" id="IPR038404">
    <property type="entry name" value="TRAP_DctP_sf"/>
</dbReference>
<sequence>MGWRTPIPFNEIYLALQQGIVDGVLTALSPGVAGKFYEVATYVVEPDFGLALDKQVISEASWGRLPEDKQQIMQSLFAEMEEVDYYGASISGKEKDLATWEGANGPESVLKFDGASLAADLEPLNQRLADEVYGAGTGPRIWSKPSKRPVPSLAIRRRSAPIGTPSSSSAT</sequence>
<evidence type="ECO:0000256" key="3">
    <source>
        <dbReference type="ARBA" id="ARBA00022448"/>
    </source>
</evidence>
<dbReference type="Pfam" id="PF03480">
    <property type="entry name" value="DctP"/>
    <property type="match status" value="1"/>
</dbReference>
<dbReference type="Proteomes" id="UP000196878">
    <property type="component" value="Unassembled WGS sequence"/>
</dbReference>
<dbReference type="NCBIfam" id="NF037995">
    <property type="entry name" value="TRAP_S1"/>
    <property type="match status" value="1"/>
</dbReference>